<dbReference type="Gene3D" id="3.30.950.10">
    <property type="entry name" value="Methyltransferase, Cobalt-precorrin-4 Transmethylase, Domain 2"/>
    <property type="match status" value="1"/>
</dbReference>
<dbReference type="Pfam" id="PF00590">
    <property type="entry name" value="TP_methylase"/>
    <property type="match status" value="1"/>
</dbReference>
<dbReference type="SUPFAM" id="SSF53790">
    <property type="entry name" value="Tetrapyrrole methylase"/>
    <property type="match status" value="1"/>
</dbReference>
<dbReference type="InterPro" id="IPR000878">
    <property type="entry name" value="4pyrrol_Mease"/>
</dbReference>
<dbReference type="InterPro" id="IPR051810">
    <property type="entry name" value="Precorrin_MeTrfase"/>
</dbReference>
<dbReference type="NCBIfam" id="TIGR01466">
    <property type="entry name" value="cobJ_cbiH"/>
    <property type="match status" value="1"/>
</dbReference>
<keyword evidence="8" id="KW-1185">Reference proteome</keyword>
<dbReference type="PANTHER" id="PTHR47036">
    <property type="entry name" value="COBALT-FACTOR III C(17)-METHYLTRANSFERASE-RELATED"/>
    <property type="match status" value="1"/>
</dbReference>
<dbReference type="AlphaFoldDB" id="W4LKZ0"/>
<dbReference type="GO" id="GO:0009236">
    <property type="term" value="P:cobalamin biosynthetic process"/>
    <property type="evidence" value="ECO:0007669"/>
    <property type="project" value="UniProtKB-UniPathway"/>
</dbReference>
<comment type="pathway">
    <text evidence="1">Cofactor biosynthesis; adenosylcobalamin biosynthesis.</text>
</comment>
<keyword evidence="5" id="KW-0949">S-adenosyl-L-methionine</keyword>
<dbReference type="EMBL" id="AZHW01000534">
    <property type="protein sequence ID" value="ETW98652.1"/>
    <property type="molecule type" value="Genomic_DNA"/>
</dbReference>
<dbReference type="InterPro" id="IPR014777">
    <property type="entry name" value="4pyrrole_Mease_sub1"/>
</dbReference>
<proteinExistence type="predicted"/>
<evidence type="ECO:0000313" key="7">
    <source>
        <dbReference type="EMBL" id="ETW98652.1"/>
    </source>
</evidence>
<comment type="caution">
    <text evidence="7">The sequence shown here is derived from an EMBL/GenBank/DDBJ whole genome shotgun (WGS) entry which is preliminary data.</text>
</comment>
<dbReference type="HOGENOM" id="CLU_047948_2_0_7"/>
<evidence type="ECO:0000256" key="4">
    <source>
        <dbReference type="ARBA" id="ARBA00022679"/>
    </source>
</evidence>
<dbReference type="InterPro" id="IPR006363">
    <property type="entry name" value="Cbl_synth_CobJ/CibH_dom"/>
</dbReference>
<name>W4LKZ0_ENTF1</name>
<dbReference type="GO" id="GO:0008168">
    <property type="term" value="F:methyltransferase activity"/>
    <property type="evidence" value="ECO:0007669"/>
    <property type="project" value="UniProtKB-KW"/>
</dbReference>
<dbReference type="PANTHER" id="PTHR47036:SF1">
    <property type="entry name" value="COBALT-FACTOR III C(17)-METHYLTRANSFERASE-RELATED"/>
    <property type="match status" value="1"/>
</dbReference>
<evidence type="ECO:0000256" key="5">
    <source>
        <dbReference type="ARBA" id="ARBA00022691"/>
    </source>
</evidence>
<evidence type="ECO:0000256" key="3">
    <source>
        <dbReference type="ARBA" id="ARBA00022603"/>
    </source>
</evidence>
<feature type="domain" description="Tetrapyrrole methylase" evidence="6">
    <location>
        <begin position="7"/>
        <end position="219"/>
    </location>
</feature>
<reference evidence="7 8" key="1">
    <citation type="journal article" date="2014" name="Nature">
        <title>An environmental bacterial taxon with a large and distinct metabolic repertoire.</title>
        <authorList>
            <person name="Wilson M.C."/>
            <person name="Mori T."/>
            <person name="Ruckert C."/>
            <person name="Uria A.R."/>
            <person name="Helf M.J."/>
            <person name="Takada K."/>
            <person name="Gernert C."/>
            <person name="Steffens U.A."/>
            <person name="Heycke N."/>
            <person name="Schmitt S."/>
            <person name="Rinke C."/>
            <person name="Helfrich E.J."/>
            <person name="Brachmann A.O."/>
            <person name="Gurgui C."/>
            <person name="Wakimoto T."/>
            <person name="Kracht M."/>
            <person name="Crusemann M."/>
            <person name="Hentschel U."/>
            <person name="Abe I."/>
            <person name="Matsunaga S."/>
            <person name="Kalinowski J."/>
            <person name="Takeyama H."/>
            <person name="Piel J."/>
        </authorList>
    </citation>
    <scope>NUCLEOTIDE SEQUENCE [LARGE SCALE GENOMIC DNA]</scope>
    <source>
        <strain evidence="8">TSY1</strain>
    </source>
</reference>
<keyword evidence="3" id="KW-0489">Methyltransferase</keyword>
<accession>W4LKZ0</accession>
<keyword evidence="2" id="KW-0169">Cobalamin biosynthesis</keyword>
<dbReference type="InterPro" id="IPR014776">
    <property type="entry name" value="4pyrrole_Mease_sub2"/>
</dbReference>
<dbReference type="UniPathway" id="UPA00148"/>
<dbReference type="InterPro" id="IPR035996">
    <property type="entry name" value="4pyrrol_Methylase_sf"/>
</dbReference>
<evidence type="ECO:0000256" key="1">
    <source>
        <dbReference type="ARBA" id="ARBA00004953"/>
    </source>
</evidence>
<evidence type="ECO:0000256" key="2">
    <source>
        <dbReference type="ARBA" id="ARBA00022573"/>
    </source>
</evidence>
<organism evidence="7 8">
    <name type="scientific">Entotheonella factor</name>
    <dbReference type="NCBI Taxonomy" id="1429438"/>
    <lineage>
        <taxon>Bacteria</taxon>
        <taxon>Pseudomonadati</taxon>
        <taxon>Nitrospinota/Tectimicrobiota group</taxon>
        <taxon>Candidatus Tectimicrobiota</taxon>
        <taxon>Candidatus Entotheonellia</taxon>
        <taxon>Candidatus Entotheonellales</taxon>
        <taxon>Candidatus Entotheonellaceae</taxon>
        <taxon>Candidatus Entotheonella</taxon>
    </lineage>
</organism>
<dbReference type="GO" id="GO:0032259">
    <property type="term" value="P:methylation"/>
    <property type="evidence" value="ECO:0007669"/>
    <property type="project" value="UniProtKB-KW"/>
</dbReference>
<dbReference type="Proteomes" id="UP000019141">
    <property type="component" value="Unassembled WGS sequence"/>
</dbReference>
<protein>
    <recommendedName>
        <fullName evidence="6">Tetrapyrrole methylase domain-containing protein</fullName>
    </recommendedName>
</protein>
<evidence type="ECO:0000259" key="6">
    <source>
        <dbReference type="Pfam" id="PF00590"/>
    </source>
</evidence>
<sequence>MSTAGSLYVIGLGPGDPLMLTEQAKIALRQSQVVIGYQGYFTGVQDLVQDKECIALPLTQETQRAQVAADRALQGDAVCVISSGDAGIYGMASLVLEVLEQRTACASALPCPDVVVVPGISAVNACASLLGAPIAHDFAVISLSDLLTPWELIEKRIQAAAEADFITVLLNPKSMRRHWQYSRAQDIFAQHRAPETPVGLVRNAYRSDQSVTTTTVAQMTEPPVDMLTTVIIGNSQTRYWQSRMVTPRGYPIAETP</sequence>
<dbReference type="Gene3D" id="3.40.1010.10">
    <property type="entry name" value="Cobalt-precorrin-4 Transmethylase, Domain 1"/>
    <property type="match status" value="1"/>
</dbReference>
<gene>
    <name evidence="7" type="ORF">ETSY1_17920</name>
</gene>
<keyword evidence="4" id="KW-0808">Transferase</keyword>
<dbReference type="CDD" id="cd11646">
    <property type="entry name" value="Precorrin_3B_C17_MT"/>
    <property type="match status" value="1"/>
</dbReference>
<evidence type="ECO:0000313" key="8">
    <source>
        <dbReference type="Proteomes" id="UP000019141"/>
    </source>
</evidence>
<dbReference type="PATRIC" id="fig|1429438.4.peg.3506"/>